<comment type="caution">
    <text evidence="2">The sequence shown here is derived from an EMBL/GenBank/DDBJ whole genome shotgun (WGS) entry which is preliminary data.</text>
</comment>
<proteinExistence type="predicted"/>
<dbReference type="RefSeq" id="WP_133402013.1">
    <property type="nucleotide sequence ID" value="NZ_SMTK01000001.1"/>
</dbReference>
<gene>
    <name evidence="2" type="ORF">E2F48_00050</name>
</gene>
<name>A0A4R5U1T9_9MICC</name>
<organism evidence="2 3">
    <name type="scientific">Arthrobacter crusticola</name>
    <dbReference type="NCBI Taxonomy" id="2547960"/>
    <lineage>
        <taxon>Bacteria</taxon>
        <taxon>Bacillati</taxon>
        <taxon>Actinomycetota</taxon>
        <taxon>Actinomycetes</taxon>
        <taxon>Micrococcales</taxon>
        <taxon>Micrococcaceae</taxon>
        <taxon>Arthrobacter</taxon>
    </lineage>
</organism>
<dbReference type="Proteomes" id="UP000295411">
    <property type="component" value="Unassembled WGS sequence"/>
</dbReference>
<evidence type="ECO:0000256" key="1">
    <source>
        <dbReference type="SAM" id="MobiDB-lite"/>
    </source>
</evidence>
<feature type="region of interest" description="Disordered" evidence="1">
    <location>
        <begin position="1"/>
        <end position="39"/>
    </location>
</feature>
<dbReference type="AlphaFoldDB" id="A0A4R5U1T9"/>
<evidence type="ECO:0000313" key="3">
    <source>
        <dbReference type="Proteomes" id="UP000295411"/>
    </source>
</evidence>
<accession>A0A4R5U1T9</accession>
<reference evidence="2 3" key="1">
    <citation type="submission" date="2019-03" db="EMBL/GenBank/DDBJ databases">
        <title>Arthrobacter sp. nov., an bacterium isolated from biocrust in Mu Us Desert.</title>
        <authorList>
            <person name="Lixiong L."/>
        </authorList>
    </citation>
    <scope>NUCLEOTIDE SEQUENCE [LARGE SCALE GENOMIC DNA]</scope>
    <source>
        <strain evidence="2 3">SLN-3</strain>
    </source>
</reference>
<protein>
    <submittedName>
        <fullName evidence="2">Uncharacterized protein</fullName>
    </submittedName>
</protein>
<dbReference type="OrthoDB" id="4952924at2"/>
<dbReference type="EMBL" id="SMTK01000001">
    <property type="protein sequence ID" value="TDK27576.1"/>
    <property type="molecule type" value="Genomic_DNA"/>
</dbReference>
<evidence type="ECO:0000313" key="2">
    <source>
        <dbReference type="EMBL" id="TDK27576.1"/>
    </source>
</evidence>
<sequence>MAQTTPPGGRISRDAGYSRPAHEGNPAVQARRRAMENHPSSIGARKLRILVRLDPELASARICVRGVLTPANLYALYCIARRTNGLQPGMPITVDLTGAQAQADALQALHVSAAERRLPATVDPAGTPCWLTVLEPGPATGSRR</sequence>
<keyword evidence="3" id="KW-1185">Reference proteome</keyword>